<reference evidence="3" key="1">
    <citation type="submission" date="2016-05" db="EMBL/GenBank/DDBJ databases">
        <authorList>
            <person name="Lavstsen T."/>
            <person name="Jespersen J.S."/>
        </authorList>
    </citation>
    <scope>NUCLEOTIDE SEQUENCE</scope>
    <source>
        <tissue evidence="3">Brain</tissue>
    </source>
</reference>
<accession>A0A1A8NUI0</accession>
<evidence type="ECO:0000313" key="3">
    <source>
        <dbReference type="EMBL" id="SBR72711.1"/>
    </source>
</evidence>
<dbReference type="AlphaFoldDB" id="A0A1A8NUI0"/>
<proteinExistence type="predicted"/>
<gene>
    <name evidence="3" type="primary">ERMAP</name>
</gene>
<keyword evidence="2" id="KW-0472">Membrane</keyword>
<feature type="region of interest" description="Disordered" evidence="1">
    <location>
        <begin position="41"/>
        <end position="80"/>
    </location>
</feature>
<sequence length="80" mass="8862">MNHERQRFGDIAAVVPFAVIVLFGIILFVLYRKEKLCFKKSSETSPADRNPEGNEPLNPQNGDLSSATQDASSQDVLPRS</sequence>
<name>A0A1A8NUI0_9TELE</name>
<organism evidence="3">
    <name type="scientific">Nothobranchius rachovii</name>
    <name type="common">bluefin notho</name>
    <dbReference type="NCBI Taxonomy" id="451742"/>
    <lineage>
        <taxon>Eukaryota</taxon>
        <taxon>Metazoa</taxon>
        <taxon>Chordata</taxon>
        <taxon>Craniata</taxon>
        <taxon>Vertebrata</taxon>
        <taxon>Euteleostomi</taxon>
        <taxon>Actinopterygii</taxon>
        <taxon>Neopterygii</taxon>
        <taxon>Teleostei</taxon>
        <taxon>Neoteleostei</taxon>
        <taxon>Acanthomorphata</taxon>
        <taxon>Ovalentaria</taxon>
        <taxon>Atherinomorphae</taxon>
        <taxon>Cyprinodontiformes</taxon>
        <taxon>Nothobranchiidae</taxon>
        <taxon>Nothobranchius</taxon>
    </lineage>
</organism>
<keyword evidence="2" id="KW-0812">Transmembrane</keyword>
<feature type="compositionally biased region" description="Polar residues" evidence="1">
    <location>
        <begin position="57"/>
        <end position="80"/>
    </location>
</feature>
<keyword evidence="2" id="KW-1133">Transmembrane helix</keyword>
<dbReference type="EMBL" id="HAEH01003978">
    <property type="protein sequence ID" value="SBR72711.1"/>
    <property type="molecule type" value="Transcribed_RNA"/>
</dbReference>
<protein>
    <submittedName>
        <fullName evidence="3">Erythroblast membrane-associated protein (Scianna blood group)</fullName>
    </submittedName>
</protein>
<evidence type="ECO:0000256" key="2">
    <source>
        <dbReference type="SAM" id="Phobius"/>
    </source>
</evidence>
<evidence type="ECO:0000256" key="1">
    <source>
        <dbReference type="SAM" id="MobiDB-lite"/>
    </source>
</evidence>
<feature type="transmembrane region" description="Helical" evidence="2">
    <location>
        <begin position="12"/>
        <end position="31"/>
    </location>
</feature>
<reference evidence="3" key="2">
    <citation type="submission" date="2016-06" db="EMBL/GenBank/DDBJ databases">
        <title>The genome of a short-lived fish provides insights into sex chromosome evolution and the genetic control of aging.</title>
        <authorList>
            <person name="Reichwald K."/>
            <person name="Felder M."/>
            <person name="Petzold A."/>
            <person name="Koch P."/>
            <person name="Groth M."/>
            <person name="Platzer M."/>
        </authorList>
    </citation>
    <scope>NUCLEOTIDE SEQUENCE</scope>
    <source>
        <tissue evidence="3">Brain</tissue>
    </source>
</reference>